<comment type="function">
    <text evidence="15">Hydrolyzes the sphingolipid ceramide into sphingosine and free fatty acid.</text>
</comment>
<feature type="transmembrane region" description="Helical" evidence="15">
    <location>
        <begin position="80"/>
        <end position="100"/>
    </location>
</feature>
<dbReference type="InterPro" id="IPR008901">
    <property type="entry name" value="ACER"/>
</dbReference>
<keyword evidence="6 15" id="KW-0378">Hydrolase</keyword>
<feature type="transmembrane region" description="Helical" evidence="15">
    <location>
        <begin position="259"/>
        <end position="278"/>
    </location>
</feature>
<dbReference type="GO" id="GO:0016020">
    <property type="term" value="C:membrane"/>
    <property type="evidence" value="ECO:0007669"/>
    <property type="project" value="UniProtKB-SubCell"/>
</dbReference>
<evidence type="ECO:0000256" key="6">
    <source>
        <dbReference type="ARBA" id="ARBA00022801"/>
    </source>
</evidence>
<evidence type="ECO:0000256" key="5">
    <source>
        <dbReference type="ARBA" id="ARBA00022692"/>
    </source>
</evidence>
<reference evidence="17" key="1">
    <citation type="submission" date="2025-08" db="UniProtKB">
        <authorList>
            <consortium name="RefSeq"/>
        </authorList>
    </citation>
    <scope>IDENTIFICATION</scope>
    <source>
        <strain evidence="17">J_2021</strain>
        <tissue evidence="17">Erythrocytes</tissue>
    </source>
</reference>
<keyword evidence="8 15" id="KW-1133">Transmembrane helix</keyword>
<proteinExistence type="inferred from homology"/>
<evidence type="ECO:0000256" key="8">
    <source>
        <dbReference type="ARBA" id="ARBA00022989"/>
    </source>
</evidence>
<feature type="binding site" evidence="14">
    <location>
        <position position="261"/>
    </location>
    <ligand>
        <name>Zn(2+)</name>
        <dbReference type="ChEBI" id="CHEBI:29105"/>
        <note>catalytic</note>
    </ligand>
</feature>
<feature type="binding site" evidence="13">
    <location>
        <position position="66"/>
    </location>
    <ligand>
        <name>Ca(2+)</name>
        <dbReference type="ChEBI" id="CHEBI:29108"/>
    </ligand>
</feature>
<evidence type="ECO:0000256" key="4">
    <source>
        <dbReference type="ARBA" id="ARBA00009780"/>
    </source>
</evidence>
<keyword evidence="5 15" id="KW-0812">Transmembrane</keyword>
<evidence type="ECO:0000256" key="9">
    <source>
        <dbReference type="ARBA" id="ARBA00023136"/>
    </source>
</evidence>
<keyword evidence="9 15" id="KW-0472">Membrane</keyword>
<accession>A0A8J1KKZ3</accession>
<dbReference type="GeneID" id="108712779"/>
<evidence type="ECO:0000256" key="3">
    <source>
        <dbReference type="ARBA" id="ARBA00004991"/>
    </source>
</evidence>
<dbReference type="EC" id="3.5.1.-" evidence="15"/>
<evidence type="ECO:0000256" key="15">
    <source>
        <dbReference type="RuleBase" id="RU364079"/>
    </source>
</evidence>
<name>A0A8J1KKZ3_XENLA</name>
<dbReference type="Proteomes" id="UP000186698">
    <property type="component" value="Chromosome 1L"/>
</dbReference>
<comment type="cofactor">
    <cofactor evidence="14">
        <name>Zn(2+)</name>
        <dbReference type="ChEBI" id="CHEBI:29105"/>
    </cofactor>
</comment>
<evidence type="ECO:0000256" key="12">
    <source>
        <dbReference type="ARBA" id="ARBA00049511"/>
    </source>
</evidence>
<organism evidence="16 17">
    <name type="scientific">Xenopus laevis</name>
    <name type="common">African clawed frog</name>
    <dbReference type="NCBI Taxonomy" id="8355"/>
    <lineage>
        <taxon>Eukaryota</taxon>
        <taxon>Metazoa</taxon>
        <taxon>Chordata</taxon>
        <taxon>Craniata</taxon>
        <taxon>Vertebrata</taxon>
        <taxon>Euteleostomi</taxon>
        <taxon>Amphibia</taxon>
        <taxon>Batrachia</taxon>
        <taxon>Anura</taxon>
        <taxon>Pipoidea</taxon>
        <taxon>Pipidae</taxon>
        <taxon>Xenopodinae</taxon>
        <taxon>Xenopus</taxon>
        <taxon>Xenopus</taxon>
    </lineage>
</organism>
<evidence type="ECO:0000313" key="16">
    <source>
        <dbReference type="Proteomes" id="UP000186698"/>
    </source>
</evidence>
<sequence length="318" mass="37325">MDTGMEASSHAMLYKASGLQDPDQEFKITRRKTISWFSPYSYSLESLTMYRMPPNIFARQSSEIDWCEGNYLHSEYVAEYYNTVSNVVFLLVGPLMMYLLHPYACTRSLAVHLVWLMFIAVGIFSMYYHMTLSYMGQLLDELSILWVIAVGYSIWFPRPCFPYFIKNRNHFGTVIFTLAAISTMLSFVKPAVNAYALNCITFHILYIIVKEMRKCSNHRILNLALVSFCLWVVAISCWLSDRLFCSFWRRINFCYLHSIWHVFICITVVYSNTLFAYFDAMYEIPESQPQVDYWPLKSLRIGLPYLSITKHDIQRKIC</sequence>
<comment type="pathway">
    <text evidence="2">Lipid metabolism; sphingolipid metabolism.</text>
</comment>
<feature type="binding site" evidence="13">
    <location>
        <position position="70"/>
    </location>
    <ligand>
        <name>Ca(2+)</name>
        <dbReference type="ChEBI" id="CHEBI:29108"/>
    </ligand>
</feature>
<comment type="catalytic activity">
    <reaction evidence="11">
        <text>an N-acylsphing-4-enine + H2O = sphing-4-enine + a fatty acid</text>
        <dbReference type="Rhea" id="RHEA:20856"/>
        <dbReference type="ChEBI" id="CHEBI:15377"/>
        <dbReference type="ChEBI" id="CHEBI:28868"/>
        <dbReference type="ChEBI" id="CHEBI:52639"/>
        <dbReference type="ChEBI" id="CHEBI:57756"/>
        <dbReference type="EC" id="3.5.1.23"/>
    </reaction>
    <physiologicalReaction direction="left-to-right" evidence="11">
        <dbReference type="Rhea" id="RHEA:20857"/>
    </physiologicalReaction>
</comment>
<feature type="transmembrane region" description="Helical" evidence="15">
    <location>
        <begin position="109"/>
        <end position="130"/>
    </location>
</feature>
<keyword evidence="13" id="KW-0106">Calcium</keyword>
<dbReference type="AlphaFoldDB" id="A0A8J1KKZ3"/>
<evidence type="ECO:0000256" key="2">
    <source>
        <dbReference type="ARBA" id="ARBA00004760"/>
    </source>
</evidence>
<keyword evidence="16" id="KW-1185">Reference proteome</keyword>
<feature type="transmembrane region" description="Helical" evidence="15">
    <location>
        <begin position="194"/>
        <end position="209"/>
    </location>
</feature>
<dbReference type="GO" id="GO:0046872">
    <property type="term" value="F:metal ion binding"/>
    <property type="evidence" value="ECO:0007669"/>
    <property type="project" value="UniProtKB-KW"/>
</dbReference>
<comment type="catalytic activity">
    <reaction evidence="10">
        <text>N-(9Z-octadecenoyl)-sphing-4-enine + H2O = sphing-4-enine + (9Z)-octadecenoate</text>
        <dbReference type="Rhea" id="RHEA:41299"/>
        <dbReference type="ChEBI" id="CHEBI:15377"/>
        <dbReference type="ChEBI" id="CHEBI:30823"/>
        <dbReference type="ChEBI" id="CHEBI:57756"/>
        <dbReference type="ChEBI" id="CHEBI:77996"/>
    </reaction>
    <physiologicalReaction direction="left-to-right" evidence="10">
        <dbReference type="Rhea" id="RHEA:41300"/>
    </physiologicalReaction>
</comment>
<feature type="binding site" evidence="13">
    <location>
        <position position="65"/>
    </location>
    <ligand>
        <name>Ca(2+)</name>
        <dbReference type="ChEBI" id="CHEBI:29108"/>
    </ligand>
</feature>
<feature type="binding site" evidence="14">
    <location>
        <position position="257"/>
    </location>
    <ligand>
        <name>Zn(2+)</name>
        <dbReference type="ChEBI" id="CHEBI:29105"/>
        <note>catalytic</note>
    </ligand>
</feature>
<dbReference type="PANTHER" id="PTHR46139:SF2">
    <property type="entry name" value="ALKALINE CERAMIDASE 1"/>
    <property type="match status" value="1"/>
</dbReference>
<protein>
    <recommendedName>
        <fullName evidence="15">Alkaline ceramidase</fullName>
        <ecNumber evidence="15">3.5.1.-</ecNumber>
    </recommendedName>
</protein>
<feature type="binding site" evidence="13">
    <location>
        <position position="68"/>
    </location>
    <ligand>
        <name>Ca(2+)</name>
        <dbReference type="ChEBI" id="CHEBI:29108"/>
    </ligand>
</feature>
<dbReference type="GO" id="GO:0046514">
    <property type="term" value="P:ceramide catabolic process"/>
    <property type="evidence" value="ECO:0000318"/>
    <property type="project" value="GO_Central"/>
</dbReference>
<evidence type="ECO:0000256" key="13">
    <source>
        <dbReference type="PIRSR" id="PIRSR608901-1"/>
    </source>
</evidence>
<dbReference type="GO" id="GO:0046512">
    <property type="term" value="P:sphingosine biosynthetic process"/>
    <property type="evidence" value="ECO:0000318"/>
    <property type="project" value="GO_Central"/>
</dbReference>
<dbReference type="RefSeq" id="XP_041417981.1">
    <property type="nucleotide sequence ID" value="XM_041562047.1"/>
</dbReference>
<evidence type="ECO:0000256" key="7">
    <source>
        <dbReference type="ARBA" id="ARBA00022919"/>
    </source>
</evidence>
<comment type="subcellular location">
    <subcellularLocation>
        <location evidence="1">Membrane</location>
        <topology evidence="1">Multi-pass membrane protein</topology>
    </subcellularLocation>
</comment>
<comment type="pathway">
    <text evidence="3">Sphingolipid metabolism.</text>
</comment>
<feature type="transmembrane region" description="Helical" evidence="15">
    <location>
        <begin position="170"/>
        <end position="188"/>
    </location>
</feature>
<feature type="binding site" evidence="13">
    <location>
        <position position="79"/>
    </location>
    <ligand>
        <name>Ca(2+)</name>
        <dbReference type="ChEBI" id="CHEBI:29108"/>
    </ligand>
</feature>
<evidence type="ECO:0000256" key="1">
    <source>
        <dbReference type="ARBA" id="ARBA00004141"/>
    </source>
</evidence>
<keyword evidence="7" id="KW-0746">Sphingolipid metabolism</keyword>
<comment type="catalytic activity">
    <reaction evidence="12">
        <text>an N-acylsphinganine + H2O = sphinganine + a fatty acid</text>
        <dbReference type="Rhea" id="RHEA:33551"/>
        <dbReference type="ChEBI" id="CHEBI:15377"/>
        <dbReference type="ChEBI" id="CHEBI:28868"/>
        <dbReference type="ChEBI" id="CHEBI:31488"/>
        <dbReference type="ChEBI" id="CHEBI:57817"/>
    </reaction>
    <physiologicalReaction direction="left-to-right" evidence="12">
        <dbReference type="Rhea" id="RHEA:33552"/>
    </physiologicalReaction>
</comment>
<feature type="transmembrane region" description="Helical" evidence="15">
    <location>
        <begin position="221"/>
        <end position="239"/>
    </location>
</feature>
<gene>
    <name evidence="17" type="primary">acer1.L</name>
</gene>
<feature type="transmembrane region" description="Helical" evidence="15">
    <location>
        <begin position="142"/>
        <end position="158"/>
    </location>
</feature>
<feature type="binding site" evidence="14">
    <location>
        <position position="129"/>
    </location>
    <ligand>
        <name>Zn(2+)</name>
        <dbReference type="ChEBI" id="CHEBI:29105"/>
        <note>catalytic</note>
    </ligand>
</feature>
<evidence type="ECO:0000313" key="17">
    <source>
        <dbReference type="RefSeq" id="XP_041417981.1"/>
    </source>
</evidence>
<evidence type="ECO:0000256" key="10">
    <source>
        <dbReference type="ARBA" id="ARBA00047401"/>
    </source>
</evidence>
<evidence type="ECO:0000256" key="11">
    <source>
        <dbReference type="ARBA" id="ARBA00048323"/>
    </source>
</evidence>
<keyword evidence="15" id="KW-0443">Lipid metabolism</keyword>
<dbReference type="UniPathway" id="UPA00222"/>
<keyword evidence="13" id="KW-0479">Metal-binding</keyword>
<keyword evidence="14" id="KW-0862">Zinc</keyword>
<dbReference type="Pfam" id="PF05875">
    <property type="entry name" value="Ceramidase"/>
    <property type="match status" value="1"/>
</dbReference>
<dbReference type="CTD" id="108712779"/>
<dbReference type="GO" id="GO:0005783">
    <property type="term" value="C:endoplasmic reticulum"/>
    <property type="evidence" value="ECO:0000318"/>
    <property type="project" value="GO_Central"/>
</dbReference>
<dbReference type="GO" id="GO:0017040">
    <property type="term" value="F:N-acylsphingosine amidohydrolase activity"/>
    <property type="evidence" value="ECO:0000318"/>
    <property type="project" value="GO_Central"/>
</dbReference>
<evidence type="ECO:0000256" key="14">
    <source>
        <dbReference type="PIRSR" id="PIRSR608901-2"/>
    </source>
</evidence>
<dbReference type="OrthoDB" id="187171at2759"/>
<comment type="similarity">
    <text evidence="4 15">Belongs to the alkaline ceramidase family.</text>
</comment>
<dbReference type="PANTHER" id="PTHR46139">
    <property type="entry name" value="ALKALINE CERAMIDASE"/>
    <property type="match status" value="1"/>
</dbReference>